<keyword evidence="5 10" id="KW-0418">Kinase</keyword>
<dbReference type="Proteomes" id="UP000255367">
    <property type="component" value="Unassembled WGS sequence"/>
</dbReference>
<dbReference type="NCBIfam" id="TIGR01007">
    <property type="entry name" value="eps_fam"/>
    <property type="match status" value="1"/>
</dbReference>
<organism evidence="10 11">
    <name type="scientific">Veillonella criceti</name>
    <dbReference type="NCBI Taxonomy" id="103891"/>
    <lineage>
        <taxon>Bacteria</taxon>
        <taxon>Bacillati</taxon>
        <taxon>Bacillota</taxon>
        <taxon>Negativicutes</taxon>
        <taxon>Veillonellales</taxon>
        <taxon>Veillonellaceae</taxon>
        <taxon>Veillonella</taxon>
    </lineage>
</organism>
<evidence type="ECO:0000256" key="8">
    <source>
        <dbReference type="ARBA" id="ARBA00051245"/>
    </source>
</evidence>
<evidence type="ECO:0000313" key="10">
    <source>
        <dbReference type="EMBL" id="SUP44750.1"/>
    </source>
</evidence>
<dbReference type="EMBL" id="UHIO01000001">
    <property type="protein sequence ID" value="SUP44750.1"/>
    <property type="molecule type" value="Genomic_DNA"/>
</dbReference>
<dbReference type="InterPro" id="IPR027417">
    <property type="entry name" value="P-loop_NTPase"/>
</dbReference>
<evidence type="ECO:0000256" key="2">
    <source>
        <dbReference type="ARBA" id="ARBA00011903"/>
    </source>
</evidence>
<comment type="similarity">
    <text evidence="1">Belongs to the CpsD/CapB family.</text>
</comment>
<dbReference type="GO" id="GO:0005524">
    <property type="term" value="F:ATP binding"/>
    <property type="evidence" value="ECO:0007669"/>
    <property type="project" value="UniProtKB-KW"/>
</dbReference>
<gene>
    <name evidence="10" type="primary">ywqD</name>
    <name evidence="10" type="ORF">NCTC12020_01813</name>
</gene>
<protein>
    <recommendedName>
        <fullName evidence="2">non-specific protein-tyrosine kinase</fullName>
        <ecNumber evidence="2">2.7.10.2</ecNumber>
    </recommendedName>
</protein>
<keyword evidence="7" id="KW-0829">Tyrosine-protein kinase</keyword>
<evidence type="ECO:0000256" key="3">
    <source>
        <dbReference type="ARBA" id="ARBA00022679"/>
    </source>
</evidence>
<dbReference type="GO" id="GO:0042802">
    <property type="term" value="F:identical protein binding"/>
    <property type="evidence" value="ECO:0007669"/>
    <property type="project" value="UniProtKB-ARBA"/>
</dbReference>
<dbReference type="InterPro" id="IPR025669">
    <property type="entry name" value="AAA_dom"/>
</dbReference>
<name>A0A380NPT3_9FIRM</name>
<dbReference type="PANTHER" id="PTHR32309">
    <property type="entry name" value="TYROSINE-PROTEIN KINASE"/>
    <property type="match status" value="1"/>
</dbReference>
<accession>A0A380NPT3</accession>
<dbReference type="CDD" id="cd05387">
    <property type="entry name" value="BY-kinase"/>
    <property type="match status" value="1"/>
</dbReference>
<dbReference type="OrthoDB" id="9794577at2"/>
<feature type="domain" description="AAA" evidence="9">
    <location>
        <begin position="37"/>
        <end position="164"/>
    </location>
</feature>
<dbReference type="InterPro" id="IPR005702">
    <property type="entry name" value="Wzc-like_C"/>
</dbReference>
<proteinExistence type="inferred from homology"/>
<keyword evidence="11" id="KW-1185">Reference proteome</keyword>
<dbReference type="GO" id="GO:0005886">
    <property type="term" value="C:plasma membrane"/>
    <property type="evidence" value="ECO:0007669"/>
    <property type="project" value="UniProtKB-ARBA"/>
</dbReference>
<reference evidence="10 11" key="1">
    <citation type="submission" date="2018-06" db="EMBL/GenBank/DDBJ databases">
        <authorList>
            <consortium name="Pathogen Informatics"/>
            <person name="Doyle S."/>
        </authorList>
    </citation>
    <scope>NUCLEOTIDE SEQUENCE [LARGE SCALE GENOMIC DNA]</scope>
    <source>
        <strain evidence="10 11">NCTC12020</strain>
    </source>
</reference>
<evidence type="ECO:0000256" key="6">
    <source>
        <dbReference type="ARBA" id="ARBA00022840"/>
    </source>
</evidence>
<dbReference type="Pfam" id="PF13614">
    <property type="entry name" value="AAA_31"/>
    <property type="match status" value="1"/>
</dbReference>
<evidence type="ECO:0000256" key="5">
    <source>
        <dbReference type="ARBA" id="ARBA00022777"/>
    </source>
</evidence>
<dbReference type="EC" id="2.7.10.2" evidence="2"/>
<evidence type="ECO:0000313" key="11">
    <source>
        <dbReference type="Proteomes" id="UP000255367"/>
    </source>
</evidence>
<keyword evidence="6" id="KW-0067">ATP-binding</keyword>
<dbReference type="GO" id="GO:0004715">
    <property type="term" value="F:non-membrane spanning protein tyrosine kinase activity"/>
    <property type="evidence" value="ECO:0007669"/>
    <property type="project" value="UniProtKB-EC"/>
</dbReference>
<dbReference type="AlphaFoldDB" id="A0A380NPT3"/>
<dbReference type="PANTHER" id="PTHR32309:SF13">
    <property type="entry name" value="FERRIC ENTEROBACTIN TRANSPORT PROTEIN FEPE"/>
    <property type="match status" value="1"/>
</dbReference>
<evidence type="ECO:0000259" key="9">
    <source>
        <dbReference type="Pfam" id="PF13614"/>
    </source>
</evidence>
<keyword evidence="3 10" id="KW-0808">Transferase</keyword>
<keyword evidence="4" id="KW-0547">Nucleotide-binding</keyword>
<dbReference type="SUPFAM" id="SSF52540">
    <property type="entry name" value="P-loop containing nucleoside triphosphate hydrolases"/>
    <property type="match status" value="1"/>
</dbReference>
<evidence type="ECO:0000256" key="7">
    <source>
        <dbReference type="ARBA" id="ARBA00023137"/>
    </source>
</evidence>
<sequence>MEEITLIAHKDKKSPISEAYRSIRTNLIFASAGKKEKIISITSATPGEGKSTTSSNLAIIMAQAEKRVLLIDCDLRKLSLQKKFNLQNKGLTNYIAMNESLDDVLYVDVVPGLDLLLSGPVPPNPSELLGSKKMEELLKLVEEQYDYIFLDLPPILAVTDAAVLAKYINGTIFVMQAGALGKNEALEAKKRLTQSGVEILGIVLNKVEPTKHSGSYYYYYGEKDLKP</sequence>
<evidence type="ECO:0000256" key="4">
    <source>
        <dbReference type="ARBA" id="ARBA00022741"/>
    </source>
</evidence>
<dbReference type="RefSeq" id="WP_115310896.1">
    <property type="nucleotide sequence ID" value="NZ_UHIO01000001.1"/>
</dbReference>
<evidence type="ECO:0000256" key="1">
    <source>
        <dbReference type="ARBA" id="ARBA00007316"/>
    </source>
</evidence>
<dbReference type="FunFam" id="3.40.50.300:FF:000527">
    <property type="entry name" value="Tyrosine-protein kinase etk"/>
    <property type="match status" value="1"/>
</dbReference>
<dbReference type="InterPro" id="IPR050445">
    <property type="entry name" value="Bact_polysacc_biosynth/exp"/>
</dbReference>
<dbReference type="Gene3D" id="3.40.50.300">
    <property type="entry name" value="P-loop containing nucleotide triphosphate hydrolases"/>
    <property type="match status" value="1"/>
</dbReference>
<comment type="catalytic activity">
    <reaction evidence="8">
        <text>L-tyrosyl-[protein] + ATP = O-phospho-L-tyrosyl-[protein] + ADP + H(+)</text>
        <dbReference type="Rhea" id="RHEA:10596"/>
        <dbReference type="Rhea" id="RHEA-COMP:10136"/>
        <dbReference type="Rhea" id="RHEA-COMP:20101"/>
        <dbReference type="ChEBI" id="CHEBI:15378"/>
        <dbReference type="ChEBI" id="CHEBI:30616"/>
        <dbReference type="ChEBI" id="CHEBI:46858"/>
        <dbReference type="ChEBI" id="CHEBI:61978"/>
        <dbReference type="ChEBI" id="CHEBI:456216"/>
        <dbReference type="EC" id="2.7.10.2"/>
    </reaction>
</comment>